<comment type="caution">
    <text evidence="1">The sequence shown here is derived from an EMBL/GenBank/DDBJ whole genome shotgun (WGS) entry which is preliminary data.</text>
</comment>
<keyword evidence="2" id="KW-1185">Reference proteome</keyword>
<organism evidence="1 2">
    <name type="scientific">Luoshenia tenuis</name>
    <dbReference type="NCBI Taxonomy" id="2763654"/>
    <lineage>
        <taxon>Bacteria</taxon>
        <taxon>Bacillati</taxon>
        <taxon>Bacillota</taxon>
        <taxon>Clostridia</taxon>
        <taxon>Christensenellales</taxon>
        <taxon>Christensenellaceae</taxon>
        <taxon>Luoshenia</taxon>
    </lineage>
</organism>
<gene>
    <name evidence="1" type="ORF">H8699_11550</name>
</gene>
<name>A0A926D0D8_9FIRM</name>
<dbReference type="RefSeq" id="WP_249285825.1">
    <property type="nucleotide sequence ID" value="NZ_JACRSO010000006.1"/>
</dbReference>
<evidence type="ECO:0000313" key="1">
    <source>
        <dbReference type="EMBL" id="MBC8530065.1"/>
    </source>
</evidence>
<protein>
    <submittedName>
        <fullName evidence="1">Cytoplasmic protein</fullName>
    </submittedName>
</protein>
<evidence type="ECO:0000313" key="2">
    <source>
        <dbReference type="Proteomes" id="UP000654279"/>
    </source>
</evidence>
<dbReference type="AlphaFoldDB" id="A0A926D0D8"/>
<dbReference type="EMBL" id="JACRSO010000006">
    <property type="protein sequence ID" value="MBC8530065.1"/>
    <property type="molecule type" value="Genomic_DNA"/>
</dbReference>
<reference evidence="1" key="1">
    <citation type="submission" date="2020-08" db="EMBL/GenBank/DDBJ databases">
        <title>Genome public.</title>
        <authorList>
            <person name="Liu C."/>
            <person name="Sun Q."/>
        </authorList>
    </citation>
    <scope>NUCLEOTIDE SEQUENCE</scope>
    <source>
        <strain evidence="1">NSJ-44</strain>
    </source>
</reference>
<dbReference type="Proteomes" id="UP000654279">
    <property type="component" value="Unassembled WGS sequence"/>
</dbReference>
<sequence>MADYIAAHLYASDNWDKLSSDRKCGCFYCLSIFDPREIVEWVPMENTALCPYCGVDSVIGAYSGYPITKTFLQKMKQYWF</sequence>
<proteinExistence type="predicted"/>
<accession>A0A926D0D8</accession>